<dbReference type="RefSeq" id="WP_126811293.1">
    <property type="nucleotide sequence ID" value="NZ_NGKC01000001.1"/>
</dbReference>
<evidence type="ECO:0000256" key="8">
    <source>
        <dbReference type="SAM" id="Phobius"/>
    </source>
</evidence>
<evidence type="ECO:0000256" key="2">
    <source>
        <dbReference type="ARBA" id="ARBA00009773"/>
    </source>
</evidence>
<keyword evidence="4" id="KW-1003">Cell membrane</keyword>
<evidence type="ECO:0000256" key="1">
    <source>
        <dbReference type="ARBA" id="ARBA00004651"/>
    </source>
</evidence>
<evidence type="ECO:0000313" key="10">
    <source>
        <dbReference type="Proteomes" id="UP000286773"/>
    </source>
</evidence>
<evidence type="ECO:0000256" key="4">
    <source>
        <dbReference type="ARBA" id="ARBA00022475"/>
    </source>
</evidence>
<dbReference type="AlphaFoldDB" id="A0A430B2I4"/>
<comment type="caution">
    <text evidence="9">The sequence shown here is derived from an EMBL/GenBank/DDBJ whole genome shotgun (WGS) entry which is preliminary data.</text>
</comment>
<evidence type="ECO:0000256" key="6">
    <source>
        <dbReference type="ARBA" id="ARBA00022989"/>
    </source>
</evidence>
<dbReference type="GO" id="GO:0055085">
    <property type="term" value="P:transmembrane transport"/>
    <property type="evidence" value="ECO:0007669"/>
    <property type="project" value="TreeGrafter"/>
</dbReference>
<keyword evidence="10" id="KW-1185">Reference proteome</keyword>
<dbReference type="OrthoDB" id="9793390at2"/>
<keyword evidence="7 8" id="KW-0472">Membrane</keyword>
<organism evidence="9 10">
    <name type="scientific">Vagococcus acidifermentans</name>
    <dbReference type="NCBI Taxonomy" id="564710"/>
    <lineage>
        <taxon>Bacteria</taxon>
        <taxon>Bacillati</taxon>
        <taxon>Bacillota</taxon>
        <taxon>Bacilli</taxon>
        <taxon>Lactobacillales</taxon>
        <taxon>Enterococcaceae</taxon>
        <taxon>Vagococcus</taxon>
    </lineage>
</organism>
<sequence length="358" mass="40075">MNYLKTSRLFGAVVLVWLVGLCILTYSQITFVFRPLEAVVATTFVPVLISIFIYYLFLPVYQLLLKRTGKKRVSLYITFSLILLVCYLIVSQIVPQLITETAKFVSQAPQMMRAAEDWLDHSVFEQWVAPFVKTIDTNKIVTAFVQLITGATVGLSSLVRIASKSVIVLFTIPVLVFYMFKEGHQFPLFLKRKSPERFQPLVGNLCRDFHETSAAYISGKLLVCLYVAVSSYFIFLALGLPNALLLGAVCGLLDIVPYFGPFIGAVPALFVALGSNPRTAVWLIICITIVQLGESYLVSPQVMKSTLHIHPILVIFLLLIGGNLFGLLGMIVVLPTYSIIMAMGKSLWQFREMDKQRQ</sequence>
<protein>
    <submittedName>
        <fullName evidence="9">AI-2E family transporter</fullName>
    </submittedName>
</protein>
<evidence type="ECO:0000256" key="3">
    <source>
        <dbReference type="ARBA" id="ARBA00022448"/>
    </source>
</evidence>
<keyword evidence="5 8" id="KW-0812">Transmembrane</keyword>
<accession>A0A430B2I4</accession>
<keyword evidence="3" id="KW-0813">Transport</keyword>
<feature type="transmembrane region" description="Helical" evidence="8">
    <location>
        <begin position="12"/>
        <end position="33"/>
    </location>
</feature>
<feature type="transmembrane region" description="Helical" evidence="8">
    <location>
        <begin position="310"/>
        <end position="343"/>
    </location>
</feature>
<dbReference type="PANTHER" id="PTHR21716">
    <property type="entry name" value="TRANSMEMBRANE PROTEIN"/>
    <property type="match status" value="1"/>
</dbReference>
<dbReference type="EMBL" id="NGKC01000001">
    <property type="protein sequence ID" value="RSU14509.1"/>
    <property type="molecule type" value="Genomic_DNA"/>
</dbReference>
<feature type="transmembrane region" description="Helical" evidence="8">
    <location>
        <begin position="280"/>
        <end position="298"/>
    </location>
</feature>
<feature type="transmembrane region" description="Helical" evidence="8">
    <location>
        <begin position="223"/>
        <end position="249"/>
    </location>
</feature>
<evidence type="ECO:0000256" key="7">
    <source>
        <dbReference type="ARBA" id="ARBA00023136"/>
    </source>
</evidence>
<comment type="similarity">
    <text evidence="2">Belongs to the autoinducer-2 exporter (AI-2E) (TC 2.A.86) family.</text>
</comment>
<dbReference type="PANTHER" id="PTHR21716:SF53">
    <property type="entry name" value="PERMEASE PERM-RELATED"/>
    <property type="match status" value="1"/>
</dbReference>
<gene>
    <name evidence="9" type="ORF">CBF27_00545</name>
</gene>
<comment type="subcellular location">
    <subcellularLocation>
        <location evidence="1">Cell membrane</location>
        <topology evidence="1">Multi-pass membrane protein</topology>
    </subcellularLocation>
</comment>
<feature type="transmembrane region" description="Helical" evidence="8">
    <location>
        <begin position="39"/>
        <end position="61"/>
    </location>
</feature>
<dbReference type="Pfam" id="PF01594">
    <property type="entry name" value="AI-2E_transport"/>
    <property type="match status" value="1"/>
</dbReference>
<keyword evidence="6 8" id="KW-1133">Transmembrane helix</keyword>
<feature type="transmembrane region" description="Helical" evidence="8">
    <location>
        <begin position="73"/>
        <end position="94"/>
    </location>
</feature>
<reference evidence="9 10" key="1">
    <citation type="submission" date="2017-05" db="EMBL/GenBank/DDBJ databases">
        <title>Vagococcus spp. assemblies.</title>
        <authorList>
            <person name="Gulvik C.A."/>
        </authorList>
    </citation>
    <scope>NUCLEOTIDE SEQUENCE [LARGE SCALE GENOMIC DNA]</scope>
    <source>
        <strain evidence="9 10">LMG 24798</strain>
    </source>
</reference>
<evidence type="ECO:0000313" key="9">
    <source>
        <dbReference type="EMBL" id="RSU14509.1"/>
    </source>
</evidence>
<proteinExistence type="inferred from homology"/>
<evidence type="ECO:0000256" key="5">
    <source>
        <dbReference type="ARBA" id="ARBA00022692"/>
    </source>
</evidence>
<dbReference type="Proteomes" id="UP000286773">
    <property type="component" value="Unassembled WGS sequence"/>
</dbReference>
<dbReference type="InterPro" id="IPR002549">
    <property type="entry name" value="AI-2E-like"/>
</dbReference>
<dbReference type="GO" id="GO:0005886">
    <property type="term" value="C:plasma membrane"/>
    <property type="evidence" value="ECO:0007669"/>
    <property type="project" value="UniProtKB-SubCell"/>
</dbReference>
<feature type="transmembrane region" description="Helical" evidence="8">
    <location>
        <begin position="161"/>
        <end position="180"/>
    </location>
</feature>
<name>A0A430B2I4_9ENTE</name>